<comment type="caution">
    <text evidence="1">The sequence shown here is derived from an EMBL/GenBank/DDBJ whole genome shotgun (WGS) entry which is preliminary data.</text>
</comment>
<gene>
    <name evidence="1" type="ORF">ENL71_01950</name>
</gene>
<dbReference type="EMBL" id="DRUZ01000028">
    <property type="protein sequence ID" value="HHS01288.1"/>
    <property type="molecule type" value="Genomic_DNA"/>
</dbReference>
<accession>A0A7C5V437</accession>
<evidence type="ECO:0000313" key="1">
    <source>
        <dbReference type="EMBL" id="HHS01288.1"/>
    </source>
</evidence>
<sequence>MIISSLNTYSGLNVDYRIFSESEKAGGENLAIFNLSRKDTEKNSTEKQQKEFNDPKIRFLKRIGILECKTCKNRKYQDVSNDPGVSFKTPSHISPEFSASVVLAHEREHVTRETQNAKEKGKEVISSSISLTLSVCPECGKVYVSGGKTKVLTKSTHKDPFIENYNRNIIENFGLFVDTVI</sequence>
<reference evidence="1" key="1">
    <citation type="journal article" date="2020" name="mSystems">
        <title>Genome- and Community-Level Interaction Insights into Carbon Utilization and Element Cycling Functions of Hydrothermarchaeota in Hydrothermal Sediment.</title>
        <authorList>
            <person name="Zhou Z."/>
            <person name="Liu Y."/>
            <person name="Xu W."/>
            <person name="Pan J."/>
            <person name="Luo Z.H."/>
            <person name="Li M."/>
        </authorList>
    </citation>
    <scope>NUCLEOTIDE SEQUENCE [LARGE SCALE GENOMIC DNA]</scope>
    <source>
        <strain evidence="1">SpSt-102</strain>
    </source>
</reference>
<proteinExistence type="predicted"/>
<protein>
    <submittedName>
        <fullName evidence="1">Uncharacterized protein</fullName>
    </submittedName>
</protein>
<name>A0A7C5V437_9FIRM</name>
<dbReference type="AlphaFoldDB" id="A0A7C5V437"/>
<organism evidence="1">
    <name type="scientific">Caldicellulosiruptor owensensis</name>
    <dbReference type="NCBI Taxonomy" id="55205"/>
    <lineage>
        <taxon>Bacteria</taxon>
        <taxon>Bacillati</taxon>
        <taxon>Bacillota</taxon>
        <taxon>Bacillota incertae sedis</taxon>
        <taxon>Caldicellulosiruptorales</taxon>
        <taxon>Caldicellulosiruptoraceae</taxon>
        <taxon>Caldicellulosiruptor</taxon>
    </lineage>
</organism>